<keyword evidence="5" id="KW-1185">Reference proteome</keyword>
<accession>A0A3P8D9B0</accession>
<evidence type="ECO:0000259" key="2">
    <source>
        <dbReference type="Pfam" id="PF14779"/>
    </source>
</evidence>
<proteinExistence type="predicted"/>
<gene>
    <name evidence="4" type="ORF">SMTD_LOCUS7603</name>
</gene>
<dbReference type="InterPro" id="IPR036322">
    <property type="entry name" value="WD40_repeat_dom_sf"/>
</dbReference>
<feature type="domain" description="Bardet-Biedl syndrome 1 protein GAE" evidence="3">
    <location>
        <begin position="403"/>
        <end position="487"/>
    </location>
</feature>
<feature type="region of interest" description="Disordered" evidence="1">
    <location>
        <begin position="221"/>
        <end position="241"/>
    </location>
</feature>
<dbReference type="InterPro" id="IPR032728">
    <property type="entry name" value="BBS1_N"/>
</dbReference>
<evidence type="ECO:0000313" key="5">
    <source>
        <dbReference type="Proteomes" id="UP000269396"/>
    </source>
</evidence>
<protein>
    <submittedName>
        <fullName evidence="4">Uncharacterized protein</fullName>
    </submittedName>
</protein>
<dbReference type="Pfam" id="PF14779">
    <property type="entry name" value="BBS1"/>
    <property type="match status" value="1"/>
</dbReference>
<dbReference type="InterPro" id="IPR056419">
    <property type="entry name" value="GAE_BBS1"/>
</dbReference>
<dbReference type="AlphaFoldDB" id="A0A3P8D9B0"/>
<name>A0A3P8D9B0_9TREM</name>
<dbReference type="EMBL" id="UZAL01028338">
    <property type="protein sequence ID" value="VDP40471.1"/>
    <property type="molecule type" value="Genomic_DNA"/>
</dbReference>
<dbReference type="Proteomes" id="UP000269396">
    <property type="component" value="Unassembled WGS sequence"/>
</dbReference>
<reference evidence="4 5" key="1">
    <citation type="submission" date="2018-11" db="EMBL/GenBank/DDBJ databases">
        <authorList>
            <consortium name="Pathogen Informatics"/>
        </authorList>
    </citation>
    <scope>NUCLEOTIDE SEQUENCE [LARGE SCALE GENOMIC DNA]</scope>
    <source>
        <strain>Denwood</strain>
        <strain evidence="5">Zambia</strain>
    </source>
</reference>
<dbReference type="PANTHER" id="PTHR20870">
    <property type="entry name" value="BARDET-BIEDL SYNDROME 1 PROTEIN"/>
    <property type="match status" value="1"/>
</dbReference>
<dbReference type="GO" id="GO:0005119">
    <property type="term" value="F:smoothened binding"/>
    <property type="evidence" value="ECO:0007669"/>
    <property type="project" value="TreeGrafter"/>
</dbReference>
<feature type="domain" description="Bardet-Biedl syndrome 1 N-terminal" evidence="2">
    <location>
        <begin position="2"/>
        <end position="86"/>
    </location>
</feature>
<dbReference type="PANTHER" id="PTHR20870:SF0">
    <property type="entry name" value="BARDET-BIEDL SYNDROME 1 PROTEIN"/>
    <property type="match status" value="1"/>
</dbReference>
<evidence type="ECO:0000259" key="3">
    <source>
        <dbReference type="Pfam" id="PF23304"/>
    </source>
</evidence>
<evidence type="ECO:0000256" key="1">
    <source>
        <dbReference type="SAM" id="MobiDB-lite"/>
    </source>
</evidence>
<dbReference type="SUPFAM" id="SSF50978">
    <property type="entry name" value="WD40 repeat-like"/>
    <property type="match status" value="1"/>
</dbReference>
<dbReference type="Pfam" id="PF23304">
    <property type="entry name" value="GAE_BBS1"/>
    <property type="match status" value="1"/>
</dbReference>
<sequence>MTPDELREKLKQIGSEMHKLTPRSIRYLQLPGDLLHEFFNTYRMIPLQKQTVATCLTKMSKQHSGPNSWDCLIVGTESCFVYIYDCVSHNNLCEFTPSYLLLLTQLLVFYFCFYSSSGEANAKVYVETGSQIIGLLRTEKAVIVACMDQTVKGFSLEGRPIWRVRHSCEILTITPINFNSSNNRNHEIYYIICLSDGSVQIYCDQHLCDKCIIWVPSTQNTSAEDNNSNPSNNITSGNSGTIKVTETEQNNNQPRKLIGYHLAKPDPIVACCFGKYDREINTLILVSQGLSIIFKDKLHSGHMLILIAKRTANFIPMDVITSRTIDSFSLLPTMTDNVCSLLTELCAIHYVLCRIFMLIFFPEMYRQFVNDLRFVKRSISSTFLNMLENHSNPIPISGYGEQIKLNVQVQGLGPEFTLICEIVQIKSNTMSTLKGLYILILFNASVYQVNPVLIPLATIYPCFKYRYTSSITLIHETLNEEEIKVCNQNFVRFIIFYPFLVDIIYFDNSLVINTNA</sequence>
<evidence type="ECO:0000313" key="4">
    <source>
        <dbReference type="EMBL" id="VDP40471.1"/>
    </source>
</evidence>
<organism evidence="4 5">
    <name type="scientific">Schistosoma mattheei</name>
    <dbReference type="NCBI Taxonomy" id="31246"/>
    <lineage>
        <taxon>Eukaryota</taxon>
        <taxon>Metazoa</taxon>
        <taxon>Spiralia</taxon>
        <taxon>Lophotrochozoa</taxon>
        <taxon>Platyhelminthes</taxon>
        <taxon>Trematoda</taxon>
        <taxon>Digenea</taxon>
        <taxon>Strigeidida</taxon>
        <taxon>Schistosomatoidea</taxon>
        <taxon>Schistosomatidae</taxon>
        <taxon>Schistosoma</taxon>
    </lineage>
</organism>
<dbReference type="GO" id="GO:0005113">
    <property type="term" value="F:patched binding"/>
    <property type="evidence" value="ECO:0007669"/>
    <property type="project" value="TreeGrafter"/>
</dbReference>
<dbReference type="GO" id="GO:0034464">
    <property type="term" value="C:BBSome"/>
    <property type="evidence" value="ECO:0007669"/>
    <property type="project" value="InterPro"/>
</dbReference>
<dbReference type="GO" id="GO:0005815">
    <property type="term" value="C:microtubule organizing center"/>
    <property type="evidence" value="ECO:0007669"/>
    <property type="project" value="TreeGrafter"/>
</dbReference>
<dbReference type="InterPro" id="IPR028784">
    <property type="entry name" value="BBS1"/>
</dbReference>
<dbReference type="GO" id="GO:1905515">
    <property type="term" value="P:non-motile cilium assembly"/>
    <property type="evidence" value="ECO:0007669"/>
    <property type="project" value="InterPro"/>
</dbReference>
<dbReference type="GO" id="GO:0061512">
    <property type="term" value="P:protein localization to cilium"/>
    <property type="evidence" value="ECO:0007669"/>
    <property type="project" value="TreeGrafter"/>
</dbReference>
<dbReference type="GO" id="GO:0005930">
    <property type="term" value="C:axoneme"/>
    <property type="evidence" value="ECO:0007669"/>
    <property type="project" value="TreeGrafter"/>
</dbReference>